<dbReference type="InterPro" id="IPR000873">
    <property type="entry name" value="AMP-dep_synth/lig_dom"/>
</dbReference>
<comment type="similarity">
    <text evidence="1">Belongs to the ATP-dependent AMP-binding enzyme family.</text>
</comment>
<dbReference type="InterPro" id="IPR045851">
    <property type="entry name" value="AMP-bd_C_sf"/>
</dbReference>
<dbReference type="Gene3D" id="3.30.300.30">
    <property type="match status" value="1"/>
</dbReference>
<accession>A0A3M6VBQ8</accession>
<evidence type="ECO:0000313" key="5">
    <source>
        <dbReference type="Proteomes" id="UP000282087"/>
    </source>
</evidence>
<evidence type="ECO:0000313" key="4">
    <source>
        <dbReference type="EMBL" id="RMX63722.1"/>
    </source>
</evidence>
<dbReference type="Pfam" id="PF00501">
    <property type="entry name" value="AMP-binding"/>
    <property type="match status" value="1"/>
</dbReference>
<dbReference type="Proteomes" id="UP000282087">
    <property type="component" value="Unassembled WGS sequence"/>
</dbReference>
<dbReference type="GO" id="GO:0016405">
    <property type="term" value="F:CoA-ligase activity"/>
    <property type="evidence" value="ECO:0007669"/>
    <property type="project" value="TreeGrafter"/>
</dbReference>
<feature type="domain" description="AMP-dependent synthetase/ligase" evidence="3">
    <location>
        <begin position="76"/>
        <end position="173"/>
    </location>
</feature>
<organism evidence="4 5">
    <name type="scientific">Peronospora effusa</name>
    <dbReference type="NCBI Taxonomy" id="542832"/>
    <lineage>
        <taxon>Eukaryota</taxon>
        <taxon>Sar</taxon>
        <taxon>Stramenopiles</taxon>
        <taxon>Oomycota</taxon>
        <taxon>Peronosporomycetes</taxon>
        <taxon>Peronosporales</taxon>
        <taxon>Peronosporaceae</taxon>
        <taxon>Peronospora</taxon>
    </lineage>
</organism>
<dbReference type="EMBL" id="QLLG01000372">
    <property type="protein sequence ID" value="RMX63722.1"/>
    <property type="molecule type" value="Genomic_DNA"/>
</dbReference>
<dbReference type="SUPFAM" id="SSF56801">
    <property type="entry name" value="Acetyl-CoA synthetase-like"/>
    <property type="match status" value="1"/>
</dbReference>
<name>A0A3M6VBQ8_9STRA</name>
<proteinExistence type="inferred from homology"/>
<dbReference type="STRING" id="542832.A0A3M6VBQ8"/>
<gene>
    <name evidence="4" type="ORF">DD238_007491</name>
</gene>
<dbReference type="PANTHER" id="PTHR24096:SF149">
    <property type="entry name" value="AMP-BINDING DOMAIN-CONTAINING PROTEIN-RELATED"/>
    <property type="match status" value="1"/>
</dbReference>
<dbReference type="AlphaFoldDB" id="A0A3M6VBQ8"/>
<dbReference type="Gene3D" id="2.30.38.10">
    <property type="entry name" value="Luciferase, Domain 3"/>
    <property type="match status" value="1"/>
</dbReference>
<evidence type="ECO:0000256" key="1">
    <source>
        <dbReference type="ARBA" id="ARBA00006432"/>
    </source>
</evidence>
<comment type="caution">
    <text evidence="4">The sequence shown here is derived from an EMBL/GenBank/DDBJ whole genome shotgun (WGS) entry which is preliminary data.</text>
</comment>
<keyword evidence="2" id="KW-0436">Ligase</keyword>
<reference evidence="4 5" key="1">
    <citation type="submission" date="2018-06" db="EMBL/GenBank/DDBJ databases">
        <title>Comparative genomics of downy mildews reveals potential adaptations to biotrophy.</title>
        <authorList>
            <person name="Fletcher K."/>
            <person name="Klosterman S.J."/>
            <person name="Derevnina L."/>
            <person name="Martin F."/>
            <person name="Koike S."/>
            <person name="Reyes Chin-Wo S."/>
            <person name="Mou B."/>
            <person name="Michelmore R."/>
        </authorList>
    </citation>
    <scope>NUCLEOTIDE SEQUENCE [LARGE SCALE GENOMIC DNA]</scope>
    <source>
        <strain evidence="4 5">R14</strain>
    </source>
</reference>
<evidence type="ECO:0000256" key="2">
    <source>
        <dbReference type="ARBA" id="ARBA00022598"/>
    </source>
</evidence>
<sequence length="280" mass="31586">MLPFSSDLKGVGLSAKNLLPNAMQVSHVELDGKIFLGLVPFFHIHGMMLSHLSILQQIVMLFCRYLCLTHFSTRWLLVASGDAPIGKLVTSLVHKRLGLYVKQIYGMTELSPAVNCFIDYTREPLIDRANCGKLESVGCLVPNTELRVCCTTTGRSLPANREGELLYRRPQVLGYENNHEATRIFSLRSDFFVRSNQYEPVLIDIGYIDEDGFVFVIDRAKELIKYKNYQVALRGLEDVLNHHPAVTDCCCVRGQNTIGEDILKAFVMLKYLNNPDCPTP</sequence>
<dbReference type="VEuPathDB" id="FungiDB:DD237_007657"/>
<dbReference type="Gene3D" id="3.40.50.980">
    <property type="match status" value="2"/>
</dbReference>
<keyword evidence="5" id="KW-1185">Reference proteome</keyword>
<evidence type="ECO:0000259" key="3">
    <source>
        <dbReference type="Pfam" id="PF00501"/>
    </source>
</evidence>
<protein>
    <recommendedName>
        <fullName evidence="3">AMP-dependent synthetase/ligase domain-containing protein</fullName>
    </recommendedName>
</protein>
<dbReference type="PANTHER" id="PTHR24096">
    <property type="entry name" value="LONG-CHAIN-FATTY-ACID--COA LIGASE"/>
    <property type="match status" value="1"/>
</dbReference>